<dbReference type="SUPFAM" id="SSF53335">
    <property type="entry name" value="S-adenosyl-L-methionine-dependent methyltransferases"/>
    <property type="match status" value="1"/>
</dbReference>
<protein>
    <submittedName>
        <fullName evidence="2">Class I SAM-dependent methyltransferase</fullName>
    </submittedName>
</protein>
<sequence length="261" mass="30294">MMKKIKSFIKSKIKNVYETRIASFYFKQAGVCPCCDKNVVFVARNPWLRDHFKCTNCNCIPRERALMLTIKNEYPNWKTLKIHESSPGNRGHSVALRTHVKNYVETQFFVDTPLGDFVKGIRNEDLESQTFPDESFDLVITSDVMEHIYNPEKAFKEIHRTLKPGGAHIFSVPIINKHKPTQRWANKGENGEPEFLFEPEWHGNPVDSKGSPVTMHWGYDIVDFITKHTNAECEIVYIDDLNYGIRAEYIEVVVQKKKLVK</sequence>
<reference evidence="2" key="1">
    <citation type="submission" date="2024-04" db="EMBL/GenBank/DDBJ databases">
        <title>Mariniflexile litorale, isolated from the shallow sediments of the Sea of Japan.</title>
        <authorList>
            <person name="Romanenko L."/>
            <person name="Isaeva M."/>
        </authorList>
    </citation>
    <scope>NUCLEOTIDE SEQUENCE [LARGE SCALE GENOMIC DNA]</scope>
    <source>
        <strain evidence="2">KMM 9835</strain>
    </source>
</reference>
<dbReference type="Pfam" id="PF08241">
    <property type="entry name" value="Methyltransf_11"/>
    <property type="match status" value="1"/>
</dbReference>
<dbReference type="GO" id="GO:0032259">
    <property type="term" value="P:methylation"/>
    <property type="evidence" value="ECO:0007669"/>
    <property type="project" value="UniProtKB-KW"/>
</dbReference>
<dbReference type="RefSeq" id="WP_308992661.1">
    <property type="nucleotide sequence ID" value="NZ_CP155618.1"/>
</dbReference>
<dbReference type="KEGG" id="mlil:QLS71_013005"/>
<dbReference type="AlphaFoldDB" id="A0AAU7EDY5"/>
<name>A0AAU7EDY5_9FLAO</name>
<evidence type="ECO:0000313" key="3">
    <source>
        <dbReference type="Proteomes" id="UP001224325"/>
    </source>
</evidence>
<evidence type="ECO:0000313" key="2">
    <source>
        <dbReference type="EMBL" id="XBL13237.1"/>
    </source>
</evidence>
<dbReference type="EMBL" id="CP155618">
    <property type="protein sequence ID" value="XBL13237.1"/>
    <property type="molecule type" value="Genomic_DNA"/>
</dbReference>
<dbReference type="InterPro" id="IPR029063">
    <property type="entry name" value="SAM-dependent_MTases_sf"/>
</dbReference>
<dbReference type="InterPro" id="IPR013216">
    <property type="entry name" value="Methyltransf_11"/>
</dbReference>
<organism evidence="2 3">
    <name type="scientific">Mariniflexile litorale</name>
    <dbReference type="NCBI Taxonomy" id="3045158"/>
    <lineage>
        <taxon>Bacteria</taxon>
        <taxon>Pseudomonadati</taxon>
        <taxon>Bacteroidota</taxon>
        <taxon>Flavobacteriia</taxon>
        <taxon>Flavobacteriales</taxon>
        <taxon>Flavobacteriaceae</taxon>
        <taxon>Mariniflexile</taxon>
    </lineage>
</organism>
<accession>A0AAU7EDY5</accession>
<dbReference type="GO" id="GO:0008757">
    <property type="term" value="F:S-adenosylmethionine-dependent methyltransferase activity"/>
    <property type="evidence" value="ECO:0007669"/>
    <property type="project" value="InterPro"/>
</dbReference>
<evidence type="ECO:0000259" key="1">
    <source>
        <dbReference type="Pfam" id="PF08241"/>
    </source>
</evidence>
<proteinExistence type="predicted"/>
<keyword evidence="2" id="KW-0489">Methyltransferase</keyword>
<dbReference type="Gene3D" id="3.40.50.150">
    <property type="entry name" value="Vaccinia Virus protein VP39"/>
    <property type="match status" value="1"/>
</dbReference>
<dbReference type="CDD" id="cd02440">
    <property type="entry name" value="AdoMet_MTases"/>
    <property type="match status" value="1"/>
</dbReference>
<feature type="domain" description="Methyltransferase type 11" evidence="1">
    <location>
        <begin position="121"/>
        <end position="170"/>
    </location>
</feature>
<dbReference type="Proteomes" id="UP001224325">
    <property type="component" value="Chromosome"/>
</dbReference>
<keyword evidence="3" id="KW-1185">Reference proteome</keyword>
<keyword evidence="2" id="KW-0808">Transferase</keyword>
<gene>
    <name evidence="2" type="ORF">QLS71_013005</name>
</gene>